<evidence type="ECO:0000313" key="1">
    <source>
        <dbReference type="EMBL" id="RZC69062.1"/>
    </source>
</evidence>
<protein>
    <submittedName>
        <fullName evidence="1">Uncharacterized protein</fullName>
    </submittedName>
</protein>
<keyword evidence="2" id="KW-1185">Reference proteome</keyword>
<dbReference type="Proteomes" id="UP000316621">
    <property type="component" value="Chromosome 7"/>
</dbReference>
<dbReference type="Gramene" id="RZC69062">
    <property type="protein sequence ID" value="RZC69062"/>
    <property type="gene ID" value="C5167_032157"/>
</dbReference>
<evidence type="ECO:0000313" key="2">
    <source>
        <dbReference type="Proteomes" id="UP000316621"/>
    </source>
</evidence>
<sequence>MLLAWKLNLLQLNPWVCLPEIELFIFFLPGEYEKKMHGSVVQSLSEDEDSLLWRLLSGLSIGIKLLHAGSMKTSFNARAKRDISKIPVGILRASELFSQEWLEVLTPEDNFVRRHGYSLMVTLLAVASYCQLMKATMIPGLFVLNTFEDTWKIVWLKRGCRGVECWVRKVKIKEMLANDSVGENSRHEWLEEMFMGVNGSCIQLGVAESVYLSSIMDSSLEFGTDSSDSKIDFRWDINVFNSGSSVAVES</sequence>
<dbReference type="AlphaFoldDB" id="A0A4Y7K9Q2"/>
<reference evidence="1 2" key="1">
    <citation type="journal article" date="2018" name="Science">
        <title>The opium poppy genome and morphinan production.</title>
        <authorList>
            <person name="Guo L."/>
            <person name="Winzer T."/>
            <person name="Yang X."/>
            <person name="Li Y."/>
            <person name="Ning Z."/>
            <person name="He Z."/>
            <person name="Teodor R."/>
            <person name="Lu Y."/>
            <person name="Bowser T.A."/>
            <person name="Graham I.A."/>
            <person name="Ye K."/>
        </authorList>
    </citation>
    <scope>NUCLEOTIDE SEQUENCE [LARGE SCALE GENOMIC DNA]</scope>
    <source>
        <strain evidence="2">cv. HN1</strain>
        <tissue evidence="1">Leaves</tissue>
    </source>
</reference>
<proteinExistence type="predicted"/>
<accession>A0A4Y7K9Q2</accession>
<gene>
    <name evidence="1" type="ORF">C5167_032157</name>
</gene>
<organism evidence="1 2">
    <name type="scientific">Papaver somniferum</name>
    <name type="common">Opium poppy</name>
    <dbReference type="NCBI Taxonomy" id="3469"/>
    <lineage>
        <taxon>Eukaryota</taxon>
        <taxon>Viridiplantae</taxon>
        <taxon>Streptophyta</taxon>
        <taxon>Embryophyta</taxon>
        <taxon>Tracheophyta</taxon>
        <taxon>Spermatophyta</taxon>
        <taxon>Magnoliopsida</taxon>
        <taxon>Ranunculales</taxon>
        <taxon>Papaveraceae</taxon>
        <taxon>Papaveroideae</taxon>
        <taxon>Papaver</taxon>
    </lineage>
</organism>
<dbReference type="EMBL" id="CM010721">
    <property type="protein sequence ID" value="RZC69062.1"/>
    <property type="molecule type" value="Genomic_DNA"/>
</dbReference>
<name>A0A4Y7K9Q2_PAPSO</name>